<dbReference type="AlphaFoldDB" id="A0A0H2Y7I1"/>
<name>A0A0H2Y7I1_YERPA</name>
<dbReference type="Proteomes" id="UP000001971">
    <property type="component" value="Chromosome"/>
</dbReference>
<dbReference type="EMBL" id="CP000308">
    <property type="protein sequence ID" value="ABG14125.1"/>
    <property type="molecule type" value="Genomic_DNA"/>
</dbReference>
<dbReference type="PIRSF" id="PIRSF020555">
    <property type="entry name" value="UCP020555"/>
    <property type="match status" value="1"/>
</dbReference>
<accession>A0A0H2Y7I1</accession>
<dbReference type="KEGG" id="ypa:YPA_2160"/>
<dbReference type="PROSITE" id="PS51257">
    <property type="entry name" value="PROKAR_LIPOPROTEIN"/>
    <property type="match status" value="1"/>
</dbReference>
<sequence precursor="true">MATRAINLNEYGYCKMKLLKKISLLLAVAVLAGCVTAPKPIYNWDNYQSTIYEYYKSNETPEQQIAALKENIEKSQAKGLPVPPGLHAHLGMLYANTGHPELAMAEFNTEKATFPESAPFMDFLMSKDKGAFK</sequence>
<proteinExistence type="predicted"/>
<evidence type="ECO:0000313" key="1">
    <source>
        <dbReference type="EMBL" id="ABG14125.1"/>
    </source>
</evidence>
<keyword evidence="1" id="KW-0449">Lipoprotein</keyword>
<dbReference type="Pfam" id="PF16068">
    <property type="entry name" value="DUF4810"/>
    <property type="match status" value="1"/>
</dbReference>
<evidence type="ECO:0000313" key="2">
    <source>
        <dbReference type="Proteomes" id="UP000001971"/>
    </source>
</evidence>
<organism evidence="1 2">
    <name type="scientific">Yersinia pestis bv. Antiqua (strain Antiqua)</name>
    <dbReference type="NCBI Taxonomy" id="360102"/>
    <lineage>
        <taxon>Bacteria</taxon>
        <taxon>Pseudomonadati</taxon>
        <taxon>Pseudomonadota</taxon>
        <taxon>Gammaproteobacteria</taxon>
        <taxon>Enterobacterales</taxon>
        <taxon>Yersiniaceae</taxon>
        <taxon>Yersinia</taxon>
    </lineage>
</organism>
<reference evidence="1 2" key="1">
    <citation type="journal article" date="2006" name="J. Bacteriol.">
        <title>Complete genome sequence of Yersinia pestis strains Antiqua and Nepal516: evidence of gene reduction in an emerging pathogen.</title>
        <authorList>
            <person name="Chain P.S."/>
            <person name="Hu P."/>
            <person name="Malfatti S.A."/>
            <person name="Radnedge L."/>
            <person name="Larimer F."/>
            <person name="Vergez L.M."/>
            <person name="Worsham P."/>
            <person name="Chu M.C."/>
            <person name="Andersen G.L."/>
        </authorList>
    </citation>
    <scope>NUCLEOTIDE SEQUENCE [LARGE SCALE GENOMIC DNA]</scope>
    <source>
        <strain evidence="1 2">Antiqua</strain>
    </source>
</reference>
<gene>
    <name evidence="1" type="ordered locus">YPA_2160</name>
</gene>
<dbReference type="InterPro" id="IPR014508">
    <property type="entry name" value="UCP020555_TPR-like"/>
</dbReference>
<protein>
    <submittedName>
        <fullName evidence="1">Putative lipoprotein</fullName>
    </submittedName>
</protein>